<evidence type="ECO:0000313" key="5">
    <source>
        <dbReference type="RefSeq" id="XP_022256039.1"/>
    </source>
</evidence>
<dbReference type="GeneID" id="106471725"/>
<protein>
    <submittedName>
        <fullName evidence="5">Uncharacterized protein LOC106471725 isoform X1</fullName>
    </submittedName>
</protein>
<feature type="compositionally biased region" description="Polar residues" evidence="3">
    <location>
        <begin position="222"/>
        <end position="233"/>
    </location>
</feature>
<feature type="compositionally biased region" description="Polar residues" evidence="3">
    <location>
        <begin position="28"/>
        <end position="50"/>
    </location>
</feature>
<feature type="region of interest" description="Disordered" evidence="3">
    <location>
        <begin position="1"/>
        <end position="66"/>
    </location>
</feature>
<dbReference type="SUPFAM" id="SSF52540">
    <property type="entry name" value="P-loop containing nucleoside triphosphate hydrolases"/>
    <property type="match status" value="1"/>
</dbReference>
<dbReference type="Proteomes" id="UP000694941">
    <property type="component" value="Unplaced"/>
</dbReference>
<evidence type="ECO:0000256" key="2">
    <source>
        <dbReference type="ARBA" id="ARBA00022553"/>
    </source>
</evidence>
<feature type="region of interest" description="Disordered" evidence="3">
    <location>
        <begin position="133"/>
        <end position="188"/>
    </location>
</feature>
<dbReference type="InterPro" id="IPR051641">
    <property type="entry name" value="RGK_GTP-binding_reg"/>
</dbReference>
<dbReference type="RefSeq" id="XP_022256039.1">
    <property type="nucleotide sequence ID" value="XM_022400331.1"/>
</dbReference>
<gene>
    <name evidence="5" type="primary">LOC106471725</name>
</gene>
<dbReference type="PANTHER" id="PTHR45775:SF6">
    <property type="entry name" value="RAD, GEM_KIR FAMILY MEMBER 2, ISOFORM C"/>
    <property type="match status" value="1"/>
</dbReference>
<dbReference type="Pfam" id="PF00071">
    <property type="entry name" value="Ras"/>
    <property type="match status" value="1"/>
</dbReference>
<feature type="compositionally biased region" description="Polar residues" evidence="3">
    <location>
        <begin position="1"/>
        <end position="14"/>
    </location>
</feature>
<dbReference type="PANTHER" id="PTHR45775">
    <property type="entry name" value="RAD, GEM/KIR FAMILY MEMBER 2, ISOFORM C"/>
    <property type="match status" value="1"/>
</dbReference>
<feature type="compositionally biased region" description="Low complexity" evidence="3">
    <location>
        <begin position="234"/>
        <end position="245"/>
    </location>
</feature>
<accession>A0ABM1TJI3</accession>
<feature type="compositionally biased region" description="Polar residues" evidence="3">
    <location>
        <begin position="133"/>
        <end position="145"/>
    </location>
</feature>
<dbReference type="Gene3D" id="3.40.50.300">
    <property type="entry name" value="P-loop containing nucleotide triphosphate hydrolases"/>
    <property type="match status" value="1"/>
</dbReference>
<keyword evidence="2" id="KW-0597">Phosphoprotein</keyword>
<comment type="similarity">
    <text evidence="1">Belongs to the small GTPase superfamily. RGK family.</text>
</comment>
<dbReference type="InterPro" id="IPR001806">
    <property type="entry name" value="Small_GTPase"/>
</dbReference>
<organism evidence="4 5">
    <name type="scientific">Limulus polyphemus</name>
    <name type="common">Atlantic horseshoe crab</name>
    <dbReference type="NCBI Taxonomy" id="6850"/>
    <lineage>
        <taxon>Eukaryota</taxon>
        <taxon>Metazoa</taxon>
        <taxon>Ecdysozoa</taxon>
        <taxon>Arthropoda</taxon>
        <taxon>Chelicerata</taxon>
        <taxon>Merostomata</taxon>
        <taxon>Xiphosura</taxon>
        <taxon>Limulidae</taxon>
        <taxon>Limulus</taxon>
    </lineage>
</organism>
<proteinExistence type="inferred from homology"/>
<evidence type="ECO:0000256" key="1">
    <source>
        <dbReference type="ARBA" id="ARBA00008846"/>
    </source>
</evidence>
<feature type="region of interest" description="Disordered" evidence="3">
    <location>
        <begin position="220"/>
        <end position="245"/>
    </location>
</feature>
<sequence length="371" mass="42494">MTDASTVSIKTSALTERRSRSVSISSSYLNTSTTPQVQTKKRSSPLSFQMNVIPGPSETTLRRSPSPLPYLRNYVQLINQGVDQEKNNFITCRQRSPDAIGRRSESAAKNEPHSPKVRLQTNKFTPRHSRSYSFRTMRRPTSQQLAEEEQFRPRGATMPSDRRSYLREKRRQRLHERSASPNLSPMEHVGDVNQDFYRFRNFSTTSKGGVINRGDQVRLRSRSSNSMASNHTYPSCTSTATSCSSGPGARYTQLKVLVLGAIGVGKSSIVTQFMSSEYMNTYDTSQADEELEKTVFLLLDGEEYELSLFNQHALATLTVKYWLNNFDVVVWRHWHYIFCKFFCLFLVTGFTKRIYFLILVSIDLLHIMVNQ</sequence>
<evidence type="ECO:0000313" key="4">
    <source>
        <dbReference type="Proteomes" id="UP000694941"/>
    </source>
</evidence>
<name>A0ABM1TJI3_LIMPO</name>
<keyword evidence="4" id="KW-1185">Reference proteome</keyword>
<dbReference type="InterPro" id="IPR027417">
    <property type="entry name" value="P-loop_NTPase"/>
</dbReference>
<evidence type="ECO:0000256" key="3">
    <source>
        <dbReference type="SAM" id="MobiDB-lite"/>
    </source>
</evidence>
<reference evidence="5" key="1">
    <citation type="submission" date="2025-08" db="UniProtKB">
        <authorList>
            <consortium name="RefSeq"/>
        </authorList>
    </citation>
    <scope>IDENTIFICATION</scope>
    <source>
        <tissue evidence="5">Muscle</tissue>
    </source>
</reference>